<proteinExistence type="predicted"/>
<gene>
    <name evidence="1" type="ORF">BACCIP111899_01670</name>
</gene>
<name>A0ABM8Y9X3_9BACI</name>
<comment type="caution">
    <text evidence="1">The sequence shown here is derived from an EMBL/GenBank/DDBJ whole genome shotgun (WGS) entry which is preliminary data.</text>
</comment>
<sequence length="76" mass="8479">MASFLDFPGEGLEVSFVRTGMNFGREQFGIHTVSLAVAAFNERAVKVYKKVGFVPVQTLLQQTIGSEYEFVEMISK</sequence>
<dbReference type="EMBL" id="CAKJTI010000006">
    <property type="protein sequence ID" value="CAG9612493.1"/>
    <property type="molecule type" value="Genomic_DNA"/>
</dbReference>
<accession>A0ABM8Y9X3</accession>
<protein>
    <recommendedName>
        <fullName evidence="3">GNAT family N-acetyltransferase</fullName>
    </recommendedName>
</protein>
<dbReference type="Gene3D" id="3.40.630.30">
    <property type="match status" value="1"/>
</dbReference>
<organism evidence="1 2">
    <name type="scientific">Bacillus rhizoplanae</name>
    <dbReference type="NCBI Taxonomy" id="2880966"/>
    <lineage>
        <taxon>Bacteria</taxon>
        <taxon>Bacillati</taxon>
        <taxon>Bacillota</taxon>
        <taxon>Bacilli</taxon>
        <taxon>Bacillales</taxon>
        <taxon>Bacillaceae</taxon>
        <taxon>Bacillus</taxon>
    </lineage>
</organism>
<reference evidence="1 2" key="1">
    <citation type="submission" date="2021-10" db="EMBL/GenBank/DDBJ databases">
        <authorList>
            <person name="Criscuolo A."/>
        </authorList>
    </citation>
    <scope>NUCLEOTIDE SEQUENCE [LARGE SCALE GENOMIC DNA]</scope>
    <source>
        <strain evidence="2">CIP 111899</strain>
    </source>
</reference>
<dbReference type="Proteomes" id="UP000789423">
    <property type="component" value="Unassembled WGS sequence"/>
</dbReference>
<dbReference type="InterPro" id="IPR016181">
    <property type="entry name" value="Acyl_CoA_acyltransferase"/>
</dbReference>
<evidence type="ECO:0000313" key="2">
    <source>
        <dbReference type="Proteomes" id="UP000789423"/>
    </source>
</evidence>
<evidence type="ECO:0008006" key="3">
    <source>
        <dbReference type="Google" id="ProtNLM"/>
    </source>
</evidence>
<dbReference type="SUPFAM" id="SSF55729">
    <property type="entry name" value="Acyl-CoA N-acyltransferases (Nat)"/>
    <property type="match status" value="1"/>
</dbReference>
<evidence type="ECO:0000313" key="1">
    <source>
        <dbReference type="EMBL" id="CAG9612493.1"/>
    </source>
</evidence>
<keyword evidence="2" id="KW-1185">Reference proteome</keyword>